<evidence type="ECO:0008006" key="4">
    <source>
        <dbReference type="Google" id="ProtNLM"/>
    </source>
</evidence>
<dbReference type="AlphaFoldDB" id="A0A348B6D9"/>
<dbReference type="InterPro" id="IPR029060">
    <property type="entry name" value="PIN-like_dom_sf"/>
</dbReference>
<gene>
    <name evidence="2" type="ORF">GCM10007116_14470</name>
    <name evidence="1" type="ORF">HS1genome_2130</name>
</gene>
<dbReference type="Gene3D" id="3.40.50.1010">
    <property type="entry name" value="5'-nuclease"/>
    <property type="match status" value="1"/>
</dbReference>
<evidence type="ECO:0000313" key="2">
    <source>
        <dbReference type="EMBL" id="GGT98006.1"/>
    </source>
</evidence>
<accession>A0A348B6D9</accession>
<protein>
    <recommendedName>
        <fullName evidence="4">PIN domain-containing protein</fullName>
    </recommendedName>
</protein>
<reference evidence="2" key="1">
    <citation type="journal article" date="2014" name="Int. J. Syst. Evol. Microbiol.">
        <title>Complete genome sequence of Corynebacterium casei LMG S-19264T (=DSM 44701T), isolated from a smear-ripened cheese.</title>
        <authorList>
            <consortium name="US DOE Joint Genome Institute (JGI-PGF)"/>
            <person name="Walter F."/>
            <person name="Albersmeier A."/>
            <person name="Kalinowski J."/>
            <person name="Ruckert C."/>
        </authorList>
    </citation>
    <scope>NUCLEOTIDE SEQUENCE</scope>
    <source>
        <strain evidence="2">JCM 31740</strain>
    </source>
</reference>
<dbReference type="EMBL" id="AP018553">
    <property type="protein sequence ID" value="BBD73741.1"/>
    <property type="molecule type" value="Genomic_DNA"/>
</dbReference>
<dbReference type="SUPFAM" id="SSF88723">
    <property type="entry name" value="PIN domain-like"/>
    <property type="match status" value="1"/>
</dbReference>
<evidence type="ECO:0000313" key="3">
    <source>
        <dbReference type="Proteomes" id="UP000276741"/>
    </source>
</evidence>
<organism evidence="1 3">
    <name type="scientific">Sulfodiicoccus acidiphilus</name>
    <dbReference type="NCBI Taxonomy" id="1670455"/>
    <lineage>
        <taxon>Archaea</taxon>
        <taxon>Thermoproteota</taxon>
        <taxon>Thermoprotei</taxon>
        <taxon>Sulfolobales</taxon>
        <taxon>Sulfolobaceae</taxon>
        <taxon>Sulfodiicoccus</taxon>
    </lineage>
</organism>
<keyword evidence="3" id="KW-1185">Reference proteome</keyword>
<dbReference type="Proteomes" id="UP000276741">
    <property type="component" value="Chromosome"/>
</dbReference>
<dbReference type="EMBL" id="BMQS01000012">
    <property type="protein sequence ID" value="GGT98006.1"/>
    <property type="molecule type" value="Genomic_DNA"/>
</dbReference>
<dbReference type="Proteomes" id="UP000616143">
    <property type="component" value="Unassembled WGS sequence"/>
</dbReference>
<proteinExistence type="predicted"/>
<evidence type="ECO:0000313" key="1">
    <source>
        <dbReference type="EMBL" id="BBD73741.1"/>
    </source>
</evidence>
<dbReference type="RefSeq" id="WP_126451015.1">
    <property type="nucleotide sequence ID" value="NZ_AP018553.1"/>
</dbReference>
<reference evidence="1" key="3">
    <citation type="journal article" date="2019" name="BMC Res. Notes">
        <title>Complete genome sequence of the Sulfodiicoccus acidiphilus strain HS-1T, the first crenarchaeon that lacks polB3, isolated from an acidic hot spring in Ohwaku-dani, Hakone, Japan.</title>
        <authorList>
            <person name="Sakai H.D."/>
            <person name="Kurosawa N."/>
        </authorList>
    </citation>
    <scope>NUCLEOTIDE SEQUENCE</scope>
    <source>
        <strain evidence="1">HS-1</strain>
    </source>
</reference>
<reference evidence="2" key="4">
    <citation type="submission" date="2020-09" db="EMBL/GenBank/DDBJ databases">
        <authorList>
            <person name="Sun Q."/>
            <person name="Ohkuma M."/>
        </authorList>
    </citation>
    <scope>NUCLEOTIDE SEQUENCE</scope>
    <source>
        <strain evidence="2">JCM 31740</strain>
    </source>
</reference>
<name>A0A348B6D9_9CREN</name>
<dbReference type="OrthoDB" id="43803at2157"/>
<dbReference type="GeneID" id="38667590"/>
<dbReference type="KEGG" id="sacd:HS1genome_2130"/>
<reference evidence="3" key="2">
    <citation type="submission" date="2018-04" db="EMBL/GenBank/DDBJ databases">
        <title>Complete genome sequence of Sulfodiicoccus acidiphilus strain HS-1.</title>
        <authorList>
            <person name="Sakai H.D."/>
            <person name="Kurosawa N."/>
        </authorList>
    </citation>
    <scope>NUCLEOTIDE SEQUENCE [LARGE SCALE GENOMIC DNA]</scope>
    <source>
        <strain evidence="3">HS-1</strain>
    </source>
</reference>
<sequence>MLSEIVMKLCTMGSNKLVTTFNAVMTEVFTGLSPSEVVILAERTPERDFKPLEEALSYLGVKSEVRVDEVGEDLENWRALSNSLECDVLDVTPGRKFMALMAAASDCQDVRYVYLRNESKGYRVFGYVPFHELRVVELKGKGEHKLVPRPTVRGRTVELNWEELTALWNLLSLWGEPEIELSQDGYVEFSGTIKELLNHDECEPCLTRSGMLTYQEEELLIEKVKLGDKLALDTNVFINVGDRLSELVGKAVVPLTVVYDELVRLAEYTGRPTPQAKRALMGLSSYTKLHPRPVDRPVRTGGDKGIIEEVVTRKSTAGNLWLVTGDKRLYSMCSASGVQAVLLGSKKRSSHSEKVGSLMACLSFLYSVKIRVSGKEACELRATEPSGRNVEVKPVDNTLAYGGLIKVLSSASSGSP</sequence>